<organism evidence="8 9">
    <name type="scientific">Pseudomonas moraviensis</name>
    <dbReference type="NCBI Taxonomy" id="321662"/>
    <lineage>
        <taxon>Bacteria</taxon>
        <taxon>Pseudomonadati</taxon>
        <taxon>Pseudomonadota</taxon>
        <taxon>Gammaproteobacteria</taxon>
        <taxon>Pseudomonadales</taxon>
        <taxon>Pseudomonadaceae</taxon>
        <taxon>Pseudomonas</taxon>
    </lineage>
</organism>
<name>A0A423NS00_9PSED</name>
<dbReference type="PRINTS" id="PR00038">
    <property type="entry name" value="HTHLUXR"/>
</dbReference>
<comment type="caution">
    <text evidence="8">The sequence shown here is derived from an EMBL/GenBank/DDBJ whole genome shotgun (WGS) entry which is preliminary data.</text>
</comment>
<dbReference type="Gene3D" id="3.40.50.2300">
    <property type="match status" value="1"/>
</dbReference>
<dbReference type="SUPFAM" id="SSF46894">
    <property type="entry name" value="C-terminal effector domain of the bipartite response regulators"/>
    <property type="match status" value="1"/>
</dbReference>
<protein>
    <submittedName>
        <fullName evidence="8">DNA-binding response regulator</fullName>
    </submittedName>
</protein>
<dbReference type="InterPro" id="IPR011006">
    <property type="entry name" value="CheY-like_superfamily"/>
</dbReference>
<dbReference type="InterPro" id="IPR058245">
    <property type="entry name" value="NreC/VraR/RcsB-like_REC"/>
</dbReference>
<dbReference type="PROSITE" id="PS50110">
    <property type="entry name" value="RESPONSE_REGULATORY"/>
    <property type="match status" value="1"/>
</dbReference>
<keyword evidence="1 5" id="KW-0597">Phosphoprotein</keyword>
<dbReference type="PROSITE" id="PS00622">
    <property type="entry name" value="HTH_LUXR_1"/>
    <property type="match status" value="1"/>
</dbReference>
<evidence type="ECO:0000256" key="1">
    <source>
        <dbReference type="ARBA" id="ARBA00022553"/>
    </source>
</evidence>
<dbReference type="PROSITE" id="PS50043">
    <property type="entry name" value="HTH_LUXR_2"/>
    <property type="match status" value="1"/>
</dbReference>
<evidence type="ECO:0000256" key="4">
    <source>
        <dbReference type="ARBA" id="ARBA00023163"/>
    </source>
</evidence>
<dbReference type="InterPro" id="IPR039420">
    <property type="entry name" value="WalR-like"/>
</dbReference>
<evidence type="ECO:0000256" key="3">
    <source>
        <dbReference type="ARBA" id="ARBA00023125"/>
    </source>
</evidence>
<dbReference type="EMBL" id="MOCA01000004">
    <property type="protein sequence ID" value="ROO01034.1"/>
    <property type="molecule type" value="Genomic_DNA"/>
</dbReference>
<evidence type="ECO:0000313" key="8">
    <source>
        <dbReference type="EMBL" id="ROO01034.1"/>
    </source>
</evidence>
<dbReference type="CDD" id="cd17535">
    <property type="entry name" value="REC_NarL-like"/>
    <property type="match status" value="1"/>
</dbReference>
<dbReference type="GO" id="GO:0003677">
    <property type="term" value="F:DNA binding"/>
    <property type="evidence" value="ECO:0007669"/>
    <property type="project" value="UniProtKB-KW"/>
</dbReference>
<proteinExistence type="predicted"/>
<feature type="modified residue" description="4-aspartylphosphate" evidence="5">
    <location>
        <position position="53"/>
    </location>
</feature>
<dbReference type="SUPFAM" id="SSF52172">
    <property type="entry name" value="CheY-like"/>
    <property type="match status" value="1"/>
</dbReference>
<dbReference type="SMART" id="SM00448">
    <property type="entry name" value="REC"/>
    <property type="match status" value="1"/>
</dbReference>
<dbReference type="CDD" id="cd06170">
    <property type="entry name" value="LuxR_C_like"/>
    <property type="match status" value="1"/>
</dbReference>
<dbReference type="GO" id="GO:0000160">
    <property type="term" value="P:phosphorelay signal transduction system"/>
    <property type="evidence" value="ECO:0007669"/>
    <property type="project" value="InterPro"/>
</dbReference>
<dbReference type="PANTHER" id="PTHR43214">
    <property type="entry name" value="TWO-COMPONENT RESPONSE REGULATOR"/>
    <property type="match status" value="1"/>
</dbReference>
<dbReference type="InterPro" id="IPR001789">
    <property type="entry name" value="Sig_transdc_resp-reg_receiver"/>
</dbReference>
<dbReference type="SMART" id="SM00421">
    <property type="entry name" value="HTH_LUXR"/>
    <property type="match status" value="1"/>
</dbReference>
<keyword evidence="2" id="KW-0805">Transcription regulation</keyword>
<dbReference type="Proteomes" id="UP000284207">
    <property type="component" value="Unassembled WGS sequence"/>
</dbReference>
<feature type="domain" description="Response regulatory" evidence="7">
    <location>
        <begin position="3"/>
        <end position="120"/>
    </location>
</feature>
<evidence type="ECO:0000259" key="6">
    <source>
        <dbReference type="PROSITE" id="PS50043"/>
    </source>
</evidence>
<dbReference type="InterPro" id="IPR016032">
    <property type="entry name" value="Sig_transdc_resp-reg_C-effctor"/>
</dbReference>
<dbReference type="InterPro" id="IPR036388">
    <property type="entry name" value="WH-like_DNA-bd_sf"/>
</dbReference>
<sequence>MKSALIVDDHPVVRAAIRIVLQAQGFTQIHEASNGNEVVPLIREHDPQLVVLDLGLGSMDGLEVLTRIQIKAPTARCRVLVFSMHEPTHYQERCLRAGAMGYVTKSNQLTLLHEAIKALMSGHTYFSALPNTSGLYNAVQRTEKEMIDQLSDRELCIFVQLALGKPNKAIAQEMHLSHKTVSTYKTRMMAKLCLGSLVLLREFAKRNHLI</sequence>
<evidence type="ECO:0000256" key="5">
    <source>
        <dbReference type="PROSITE-ProRule" id="PRU00169"/>
    </source>
</evidence>
<evidence type="ECO:0000313" key="9">
    <source>
        <dbReference type="Proteomes" id="UP000284207"/>
    </source>
</evidence>
<dbReference type="Pfam" id="PF00196">
    <property type="entry name" value="GerE"/>
    <property type="match status" value="1"/>
</dbReference>
<keyword evidence="4" id="KW-0804">Transcription</keyword>
<dbReference type="PANTHER" id="PTHR43214:SF41">
    <property type="entry name" value="NITRATE_NITRITE RESPONSE REGULATOR PROTEIN NARP"/>
    <property type="match status" value="1"/>
</dbReference>
<dbReference type="RefSeq" id="WP_042609408.1">
    <property type="nucleotide sequence ID" value="NZ_BSCP01000033.1"/>
</dbReference>
<gene>
    <name evidence="8" type="ORF">BK674_10835</name>
</gene>
<dbReference type="Pfam" id="PF00072">
    <property type="entry name" value="Response_reg"/>
    <property type="match status" value="1"/>
</dbReference>
<evidence type="ECO:0000259" key="7">
    <source>
        <dbReference type="PROSITE" id="PS50110"/>
    </source>
</evidence>
<dbReference type="Gene3D" id="1.10.10.10">
    <property type="entry name" value="Winged helix-like DNA-binding domain superfamily/Winged helix DNA-binding domain"/>
    <property type="match status" value="1"/>
</dbReference>
<dbReference type="InterPro" id="IPR000792">
    <property type="entry name" value="Tscrpt_reg_LuxR_C"/>
</dbReference>
<reference evidence="8 9" key="1">
    <citation type="submission" date="2016-10" db="EMBL/GenBank/DDBJ databases">
        <title>Comparative genome analysis of multiple Pseudomonas spp. focuses on biocontrol and plant growth promoting traits.</title>
        <authorList>
            <person name="Tao X.-Y."/>
            <person name="Taylor C.G."/>
        </authorList>
    </citation>
    <scope>NUCLEOTIDE SEQUENCE [LARGE SCALE GENOMIC DNA]</scope>
    <source>
        <strain evidence="8 9">36B3</strain>
    </source>
</reference>
<dbReference type="GO" id="GO:0006355">
    <property type="term" value="P:regulation of DNA-templated transcription"/>
    <property type="evidence" value="ECO:0007669"/>
    <property type="project" value="InterPro"/>
</dbReference>
<feature type="domain" description="HTH luxR-type" evidence="6">
    <location>
        <begin position="143"/>
        <end position="208"/>
    </location>
</feature>
<keyword evidence="3 8" id="KW-0238">DNA-binding</keyword>
<evidence type="ECO:0000256" key="2">
    <source>
        <dbReference type="ARBA" id="ARBA00023015"/>
    </source>
</evidence>
<dbReference type="AlphaFoldDB" id="A0A423NS00"/>
<accession>A0A423NS00</accession>